<feature type="transmembrane region" description="Helical" evidence="2">
    <location>
        <begin position="587"/>
        <end position="605"/>
    </location>
</feature>
<evidence type="ECO:0000313" key="4">
    <source>
        <dbReference type="EMBL" id="KAJ6835289.1"/>
    </source>
</evidence>
<dbReference type="InterPro" id="IPR011989">
    <property type="entry name" value="ARM-like"/>
</dbReference>
<dbReference type="Proteomes" id="UP001140949">
    <property type="component" value="Unassembled WGS sequence"/>
</dbReference>
<dbReference type="SUPFAM" id="SSF48371">
    <property type="entry name" value="ARM repeat"/>
    <property type="match status" value="1"/>
</dbReference>
<feature type="repeat" description="ARM" evidence="1">
    <location>
        <begin position="324"/>
        <end position="367"/>
    </location>
</feature>
<keyword evidence="2" id="KW-0472">Membrane</keyword>
<reference evidence="4" key="1">
    <citation type="journal article" date="2023" name="GigaByte">
        <title>Genome assembly of the bearded iris, Iris pallida Lam.</title>
        <authorList>
            <person name="Bruccoleri R.E."/>
            <person name="Oakeley E.J."/>
            <person name="Faust A.M.E."/>
            <person name="Altorfer M."/>
            <person name="Dessus-Babus S."/>
            <person name="Burckhardt D."/>
            <person name="Oertli M."/>
            <person name="Naumann U."/>
            <person name="Petersen F."/>
            <person name="Wong J."/>
        </authorList>
    </citation>
    <scope>NUCLEOTIDE SEQUENCE</scope>
    <source>
        <strain evidence="4">GSM-AAB239-AS_SAM_17_03QT</strain>
    </source>
</reference>
<evidence type="ECO:0000259" key="3">
    <source>
        <dbReference type="Pfam" id="PF23005"/>
    </source>
</evidence>
<keyword evidence="2" id="KW-1133">Transmembrane helix</keyword>
<dbReference type="Pfam" id="PF23005">
    <property type="entry name" value="DUF7032"/>
    <property type="match status" value="1"/>
</dbReference>
<dbReference type="InterPro" id="IPR000225">
    <property type="entry name" value="Armadillo"/>
</dbReference>
<keyword evidence="5" id="KW-1185">Reference proteome</keyword>
<organism evidence="4 5">
    <name type="scientific">Iris pallida</name>
    <name type="common">Sweet iris</name>
    <dbReference type="NCBI Taxonomy" id="29817"/>
    <lineage>
        <taxon>Eukaryota</taxon>
        <taxon>Viridiplantae</taxon>
        <taxon>Streptophyta</taxon>
        <taxon>Embryophyta</taxon>
        <taxon>Tracheophyta</taxon>
        <taxon>Spermatophyta</taxon>
        <taxon>Magnoliopsida</taxon>
        <taxon>Liliopsida</taxon>
        <taxon>Asparagales</taxon>
        <taxon>Iridaceae</taxon>
        <taxon>Iridoideae</taxon>
        <taxon>Irideae</taxon>
        <taxon>Iris</taxon>
    </lineage>
</organism>
<dbReference type="PANTHER" id="PTHR46043">
    <property type="entry name" value="ARM REPEAT SUPERFAMILY PROTEIN"/>
    <property type="match status" value="1"/>
</dbReference>
<dbReference type="PANTHER" id="PTHR46043:SF5">
    <property type="entry name" value="ARM REPEAT SUPERFAMILY PROTEIN"/>
    <property type="match status" value="1"/>
</dbReference>
<name>A0AAX6H2P5_IRIPA</name>
<dbReference type="Gene3D" id="1.25.10.10">
    <property type="entry name" value="Leucine-rich Repeat Variant"/>
    <property type="match status" value="1"/>
</dbReference>
<gene>
    <name evidence="4" type="ORF">M6B38_122905</name>
</gene>
<dbReference type="EMBL" id="JANAVB010013514">
    <property type="protein sequence ID" value="KAJ6835289.1"/>
    <property type="molecule type" value="Genomic_DNA"/>
</dbReference>
<keyword evidence="2" id="KW-0812">Transmembrane</keyword>
<dbReference type="InterPro" id="IPR054296">
    <property type="entry name" value="DUF7032"/>
</dbReference>
<evidence type="ECO:0000256" key="2">
    <source>
        <dbReference type="SAM" id="Phobius"/>
    </source>
</evidence>
<evidence type="ECO:0000313" key="5">
    <source>
        <dbReference type="Proteomes" id="UP001140949"/>
    </source>
</evidence>
<evidence type="ECO:0000256" key="1">
    <source>
        <dbReference type="PROSITE-ProRule" id="PRU00259"/>
    </source>
</evidence>
<sequence length="622" mass="67103">MKEMKEEEGEAPTSLSALREASRLVNSLVASSYAVRSFPVKWHSIRDKLEKLDSSLTSAGTDAGHGVSSELGELLDSVTATVSDARSLADRCCDECYSGGKLQLRSDLDVVISRLGLHMRRLDEIYASGTLSHSRAIILSRPGATASRDHMRLYVKDIFARMRIGGSELRAQALAALNQVLSEDEKYVRIVACEMADGVSLLVSLLESGDPGIQEEASGAVAVISGFESYRGALATAGAVGPLIRVLETGNGPAKERAGQALKRMTANCDNSWSVSAQGGVCTLLKICGGGGGSSSKELIASALSVLRNISRVGEIKRFMVEEGAIAALAKLLWSKEEAIQIQAVDFLATLASEDESVKQRAVREGGVVESLLHILQPSSHCSSKAREAALRAIDTFCFASAGSVSDLIGSGFLDLLLFFVRNGEASVRGSALRSVSRLCLVSEEAKKAMGDLGFMQELVSLLEAGCFEAREAAAEALCGLVSAHRNRRKFVQDEHSVSRILRLLDPEEEKPVAAKKLLLSALLVLTESHSGRRRIVASGYVKNLEKLAEKDVTDAKKIVKKLSGSRLRNMLNGIWEFISHYRFPSLIFATIFFVFVFVVILMFLPPCKGISNSAICRRIMS</sequence>
<feature type="domain" description="DUF7032" evidence="3">
    <location>
        <begin position="20"/>
        <end position="129"/>
    </location>
</feature>
<protein>
    <submittedName>
        <fullName evidence="4">Vacuolar protein 8 isoform X1</fullName>
    </submittedName>
</protein>
<comment type="caution">
    <text evidence="4">The sequence shown here is derived from an EMBL/GenBank/DDBJ whole genome shotgun (WGS) entry which is preliminary data.</text>
</comment>
<dbReference type="SMART" id="SM00185">
    <property type="entry name" value="ARM"/>
    <property type="match status" value="6"/>
</dbReference>
<dbReference type="PROSITE" id="PS50176">
    <property type="entry name" value="ARM_REPEAT"/>
    <property type="match status" value="1"/>
</dbReference>
<proteinExistence type="predicted"/>
<dbReference type="InterPro" id="IPR016024">
    <property type="entry name" value="ARM-type_fold"/>
</dbReference>
<accession>A0AAX6H2P5</accession>
<reference evidence="4" key="2">
    <citation type="submission" date="2023-04" db="EMBL/GenBank/DDBJ databases">
        <authorList>
            <person name="Bruccoleri R.E."/>
            <person name="Oakeley E.J."/>
            <person name="Faust A.-M."/>
            <person name="Dessus-Babus S."/>
            <person name="Altorfer M."/>
            <person name="Burckhardt D."/>
            <person name="Oertli M."/>
            <person name="Naumann U."/>
            <person name="Petersen F."/>
            <person name="Wong J."/>
        </authorList>
    </citation>
    <scope>NUCLEOTIDE SEQUENCE</scope>
    <source>
        <strain evidence="4">GSM-AAB239-AS_SAM_17_03QT</strain>
        <tissue evidence="4">Leaf</tissue>
    </source>
</reference>
<dbReference type="AlphaFoldDB" id="A0AAX6H2P5"/>